<proteinExistence type="predicted"/>
<dbReference type="PANTHER" id="PTHR47326:SF1">
    <property type="entry name" value="HTH PSQ-TYPE DOMAIN-CONTAINING PROTEIN"/>
    <property type="match status" value="1"/>
</dbReference>
<dbReference type="GO" id="GO:0005634">
    <property type="term" value="C:nucleus"/>
    <property type="evidence" value="ECO:0007669"/>
    <property type="project" value="UniProtKB-SubCell"/>
</dbReference>
<dbReference type="Gene3D" id="1.10.10.10">
    <property type="entry name" value="Winged helix-like DNA-binding domain superfamily/Winged helix DNA-binding domain"/>
    <property type="match status" value="1"/>
</dbReference>
<comment type="subcellular location">
    <subcellularLocation>
        <location evidence="1">Nucleus</location>
    </subcellularLocation>
</comment>
<dbReference type="AlphaFoldDB" id="A0AAV8ZCU1"/>
<dbReference type="InterPro" id="IPR009057">
    <property type="entry name" value="Homeodomain-like_sf"/>
</dbReference>
<sequence>MFIYRSNQSTQLFTAPLEADIFEPVALYSEKPQFGLLSSTLLGSRTTLRMCHIVLKVFKNLYDRLGETGSFRPKRDSASRPKTLNPEQEEQILVRVAENSELSTRHIAMEIGVSKSTVWKVLKKEGFHPYHFTPVQNLIQDFQDKVDMAVDDDWEHEDDIPLAVIRQSELAKNTIWTKSSEN</sequence>
<gene>
    <name evidence="2" type="ORF">NQ318_014718</name>
</gene>
<evidence type="ECO:0000313" key="2">
    <source>
        <dbReference type="EMBL" id="KAJ8961470.1"/>
    </source>
</evidence>
<protein>
    <recommendedName>
        <fullName evidence="4">Transposase</fullName>
    </recommendedName>
</protein>
<dbReference type="InterPro" id="IPR036388">
    <property type="entry name" value="WH-like_DNA-bd_sf"/>
</dbReference>
<accession>A0AAV8ZCU1</accession>
<evidence type="ECO:0000256" key="1">
    <source>
        <dbReference type="ARBA" id="ARBA00004123"/>
    </source>
</evidence>
<dbReference type="SUPFAM" id="SSF46689">
    <property type="entry name" value="Homeodomain-like"/>
    <property type="match status" value="1"/>
</dbReference>
<dbReference type="EMBL" id="JAPWTK010000005">
    <property type="protein sequence ID" value="KAJ8961470.1"/>
    <property type="molecule type" value="Genomic_DNA"/>
</dbReference>
<reference evidence="2" key="1">
    <citation type="journal article" date="2023" name="Insect Mol. Biol.">
        <title>Genome sequencing provides insights into the evolution of gene families encoding plant cell wall-degrading enzymes in longhorned beetles.</title>
        <authorList>
            <person name="Shin N.R."/>
            <person name="Okamura Y."/>
            <person name="Kirsch R."/>
            <person name="Pauchet Y."/>
        </authorList>
    </citation>
    <scope>NUCLEOTIDE SEQUENCE</scope>
    <source>
        <strain evidence="2">AMC_N1</strain>
    </source>
</reference>
<evidence type="ECO:0000313" key="3">
    <source>
        <dbReference type="Proteomes" id="UP001162162"/>
    </source>
</evidence>
<keyword evidence="3" id="KW-1185">Reference proteome</keyword>
<comment type="caution">
    <text evidence="2">The sequence shown here is derived from an EMBL/GenBank/DDBJ whole genome shotgun (WGS) entry which is preliminary data.</text>
</comment>
<dbReference type="Proteomes" id="UP001162162">
    <property type="component" value="Unassembled WGS sequence"/>
</dbReference>
<organism evidence="2 3">
    <name type="scientific">Aromia moschata</name>
    <dbReference type="NCBI Taxonomy" id="1265417"/>
    <lineage>
        <taxon>Eukaryota</taxon>
        <taxon>Metazoa</taxon>
        <taxon>Ecdysozoa</taxon>
        <taxon>Arthropoda</taxon>
        <taxon>Hexapoda</taxon>
        <taxon>Insecta</taxon>
        <taxon>Pterygota</taxon>
        <taxon>Neoptera</taxon>
        <taxon>Endopterygota</taxon>
        <taxon>Coleoptera</taxon>
        <taxon>Polyphaga</taxon>
        <taxon>Cucujiformia</taxon>
        <taxon>Chrysomeloidea</taxon>
        <taxon>Cerambycidae</taxon>
        <taxon>Cerambycinae</taxon>
        <taxon>Callichromatini</taxon>
        <taxon>Aromia</taxon>
    </lineage>
</organism>
<name>A0AAV8ZCU1_9CUCU</name>
<evidence type="ECO:0008006" key="4">
    <source>
        <dbReference type="Google" id="ProtNLM"/>
    </source>
</evidence>
<dbReference type="PANTHER" id="PTHR47326">
    <property type="entry name" value="TRANSPOSABLE ELEMENT TC3 TRANSPOSASE-LIKE PROTEIN"/>
    <property type="match status" value="1"/>
</dbReference>